<dbReference type="EMBL" id="JAANBB010000074">
    <property type="protein sequence ID" value="KAF7551646.1"/>
    <property type="molecule type" value="Genomic_DNA"/>
</dbReference>
<evidence type="ECO:0000313" key="2">
    <source>
        <dbReference type="EMBL" id="KAF7551646.1"/>
    </source>
</evidence>
<comment type="caution">
    <text evidence="2">The sequence shown here is derived from an EMBL/GenBank/DDBJ whole genome shotgun (WGS) entry which is preliminary data.</text>
</comment>
<evidence type="ECO:0000256" key="1">
    <source>
        <dbReference type="SAM" id="Coils"/>
    </source>
</evidence>
<organism evidence="2 3">
    <name type="scientific">Cylindrodendrum hubeiense</name>
    <dbReference type="NCBI Taxonomy" id="595255"/>
    <lineage>
        <taxon>Eukaryota</taxon>
        <taxon>Fungi</taxon>
        <taxon>Dikarya</taxon>
        <taxon>Ascomycota</taxon>
        <taxon>Pezizomycotina</taxon>
        <taxon>Sordariomycetes</taxon>
        <taxon>Hypocreomycetidae</taxon>
        <taxon>Hypocreales</taxon>
        <taxon>Nectriaceae</taxon>
        <taxon>Cylindrodendrum</taxon>
    </lineage>
</organism>
<reference evidence="2" key="1">
    <citation type="submission" date="2020-03" db="EMBL/GenBank/DDBJ databases">
        <title>Draft Genome Sequence of Cylindrodendrum hubeiense.</title>
        <authorList>
            <person name="Buettner E."/>
            <person name="Kellner H."/>
        </authorList>
    </citation>
    <scope>NUCLEOTIDE SEQUENCE</scope>
    <source>
        <strain evidence="2">IHI 201604</strain>
    </source>
</reference>
<dbReference type="OrthoDB" id="5059649at2759"/>
<accession>A0A9P5HFB0</accession>
<evidence type="ECO:0000313" key="3">
    <source>
        <dbReference type="Proteomes" id="UP000722485"/>
    </source>
</evidence>
<gene>
    <name evidence="2" type="ORF">G7Z17_g4857</name>
</gene>
<protein>
    <submittedName>
        <fullName evidence="2">Uncharacterized protein</fullName>
    </submittedName>
</protein>
<dbReference type="Proteomes" id="UP000722485">
    <property type="component" value="Unassembled WGS sequence"/>
</dbReference>
<dbReference type="AlphaFoldDB" id="A0A9P5HFB0"/>
<sequence>MSAPQQPLIPLSVMDFDLSKADDVERCRAQLLVYNYLRVAPSMTTDMQRVLKEVLVYDRAWKTPTENIPNDGTVSIYDMYQELRSWMYFPYWFVVAVCWGPNHPDLQQIRENMSRHWGKELPKDVVIFPGEKTLLDFDTFCGEIDLMDKLEDCSFKSATTEAMAELPVASSTYKPTIQQSEPPDQSFVAMEVDIEALQKAMRDLEARVGMIEEEGEWGVDIVTHLSDHFQHLYQNQQDMAAEIAELKAWVKEKGQ</sequence>
<keyword evidence="3" id="KW-1185">Reference proteome</keyword>
<name>A0A9P5HFB0_9HYPO</name>
<feature type="coiled-coil region" evidence="1">
    <location>
        <begin position="187"/>
        <end position="214"/>
    </location>
</feature>
<proteinExistence type="predicted"/>
<keyword evidence="1" id="KW-0175">Coiled coil</keyword>